<dbReference type="Proteomes" id="UP000195521">
    <property type="component" value="Unassembled WGS sequence"/>
</dbReference>
<dbReference type="RefSeq" id="XP_028541696.1">
    <property type="nucleotide sequence ID" value="XM_028685895.1"/>
</dbReference>
<evidence type="ECO:0000256" key="3">
    <source>
        <dbReference type="ARBA" id="ARBA00022695"/>
    </source>
</evidence>
<dbReference type="PROSITE" id="PS01295">
    <property type="entry name" value="ISPD"/>
    <property type="match status" value="1"/>
</dbReference>
<dbReference type="OMA" id="DNEKGKC"/>
<dbReference type="PANTHER" id="PTHR32125:SF4">
    <property type="entry name" value="2-C-METHYL-D-ERYTHRITOL 4-PHOSPHATE CYTIDYLYLTRANSFERASE, CHLOROPLASTIC"/>
    <property type="match status" value="1"/>
</dbReference>
<name>A0A1Y1JD14_PLAGO</name>
<evidence type="ECO:0000313" key="6">
    <source>
        <dbReference type="Proteomes" id="UP000195521"/>
    </source>
</evidence>
<keyword evidence="4" id="KW-0472">Membrane</keyword>
<evidence type="ECO:0000313" key="5">
    <source>
        <dbReference type="EMBL" id="GAW79107.1"/>
    </source>
</evidence>
<keyword evidence="4" id="KW-1133">Transmembrane helix</keyword>
<dbReference type="Pfam" id="PF01128">
    <property type="entry name" value="IspD"/>
    <property type="match status" value="1"/>
</dbReference>
<dbReference type="GO" id="GO:0008299">
    <property type="term" value="P:isoprenoid biosynthetic process"/>
    <property type="evidence" value="ECO:0007669"/>
    <property type="project" value="InterPro"/>
</dbReference>
<dbReference type="EMBL" id="BDQF01000002">
    <property type="protein sequence ID" value="GAW79107.1"/>
    <property type="molecule type" value="Genomic_DNA"/>
</dbReference>
<dbReference type="AlphaFoldDB" id="A0A1Y1JD14"/>
<dbReference type="GO" id="GO:0050518">
    <property type="term" value="F:2-C-methyl-D-erythritol 4-phosphate cytidylyltransferase activity"/>
    <property type="evidence" value="ECO:0007669"/>
    <property type="project" value="TreeGrafter"/>
</dbReference>
<evidence type="ECO:0000256" key="4">
    <source>
        <dbReference type="SAM" id="Phobius"/>
    </source>
</evidence>
<protein>
    <recommendedName>
        <fullName evidence="7">2-C-methyl-D-erythritol 4-phosphate cytidylyltransferase</fullName>
    </recommendedName>
</protein>
<dbReference type="InterPro" id="IPR018294">
    <property type="entry name" value="ISPD_synthase_CS"/>
</dbReference>
<sequence length="693" mass="80900">MNTVPLIIQCILIIYLIKLNGYYLCILRRQGISTFSNVKRTHCARCFNVINVLSRMDVSFSSYRFRHRRNVPVVKRKKVNFMYFIFTNFGDNKRGYSAYTHGATCKVCYFSPEHVQVKLFEKIGKKIKNKRQRSSIFSSSSSNDNIGGKNLRGADINCPDVTAEYNPQLEESEKRLGYNTKEGKKYKKLLNRLNIHAVLLCGGIGKRTELASGKQFLMLNDIPVFIYSFNLFVKCNFVKSISIVCDSNFFNNIIGSINMYNISLLKKKHQMGFLHKGHSKQVKNMLNLEQQKKDIIIHKDNTDRDVFTCLQFLKINKYIIYDNEKGKCITHLDELLNDVMKKKKLQYESELEKEMSNYVVKKKDSTELTKREAIFDLIKTSDIDANRYKLIRLLDRGKERVDSLLNALESLDLGINNQDYIFQLLQDYWGKVRKMGHIEKSDDAEEVSHGGEVEKETEQLNPTKNRYISHIMVHDGARPFLSEFDFFNLIYMSSIGKNMILGAGATDTIKLIDNSVGIGSCHRLKKNIDRKLIFLAHTPQIFKSQELLRIRLHLVQPSNVNEEIMGEEEEEGLNSSSRCSYRDKMHDREISRGVLSFTDTSSLYQYFTKKKVYTLQEKFPNFKITTPTDVFLAFLLMEHIFTNSYGDMDTRIFKQDFINSHSSYVLTNQYNDFFFYSLLDEKQKILYRHFYYQ</sequence>
<keyword evidence="2" id="KW-0808">Transferase</keyword>
<reference evidence="6" key="1">
    <citation type="submission" date="2017-04" db="EMBL/GenBank/DDBJ databases">
        <title>Plasmodium gonderi genome.</title>
        <authorList>
            <person name="Arisue N."/>
            <person name="Honma H."/>
            <person name="Kawai S."/>
            <person name="Tougan T."/>
            <person name="Tanabe K."/>
            <person name="Horii T."/>
        </authorList>
    </citation>
    <scope>NUCLEOTIDE SEQUENCE [LARGE SCALE GENOMIC DNA]</scope>
    <source>
        <strain evidence="6">ATCC 30045</strain>
    </source>
</reference>
<comment type="caution">
    <text evidence="5">The sequence shown here is derived from an EMBL/GenBank/DDBJ whole genome shotgun (WGS) entry which is preliminary data.</text>
</comment>
<dbReference type="GeneID" id="39745807"/>
<dbReference type="PANTHER" id="PTHR32125">
    <property type="entry name" value="2-C-METHYL-D-ERYTHRITOL 4-PHOSPHATE CYTIDYLYLTRANSFERASE, CHLOROPLASTIC"/>
    <property type="match status" value="1"/>
</dbReference>
<dbReference type="Gene3D" id="3.90.550.10">
    <property type="entry name" value="Spore Coat Polysaccharide Biosynthesis Protein SpsA, Chain A"/>
    <property type="match status" value="2"/>
</dbReference>
<accession>A0A1Y1JD14</accession>
<keyword evidence="3" id="KW-0548">Nucleotidyltransferase</keyword>
<gene>
    <name evidence="5" type="ORF">PGO_020770</name>
</gene>
<comment type="similarity">
    <text evidence="1">Belongs to the IspD/TarI cytidylyltransferase family. IspD subfamily.</text>
</comment>
<dbReference type="SUPFAM" id="SSF53448">
    <property type="entry name" value="Nucleotide-diphospho-sugar transferases"/>
    <property type="match status" value="1"/>
</dbReference>
<feature type="transmembrane region" description="Helical" evidence="4">
    <location>
        <begin position="6"/>
        <end position="26"/>
    </location>
</feature>
<proteinExistence type="inferred from homology"/>
<evidence type="ECO:0008006" key="7">
    <source>
        <dbReference type="Google" id="ProtNLM"/>
    </source>
</evidence>
<dbReference type="InterPro" id="IPR034683">
    <property type="entry name" value="IspD/TarI"/>
</dbReference>
<dbReference type="OrthoDB" id="414267at2759"/>
<evidence type="ECO:0000256" key="1">
    <source>
        <dbReference type="ARBA" id="ARBA00009789"/>
    </source>
</evidence>
<dbReference type="InterPro" id="IPR050088">
    <property type="entry name" value="IspD/TarI_cytidylyltransf_bact"/>
</dbReference>
<evidence type="ECO:0000256" key="2">
    <source>
        <dbReference type="ARBA" id="ARBA00022679"/>
    </source>
</evidence>
<keyword evidence="6" id="KW-1185">Reference proteome</keyword>
<dbReference type="InterPro" id="IPR029044">
    <property type="entry name" value="Nucleotide-diphossugar_trans"/>
</dbReference>
<organism evidence="5 6">
    <name type="scientific">Plasmodium gonderi</name>
    <dbReference type="NCBI Taxonomy" id="77519"/>
    <lineage>
        <taxon>Eukaryota</taxon>
        <taxon>Sar</taxon>
        <taxon>Alveolata</taxon>
        <taxon>Apicomplexa</taxon>
        <taxon>Aconoidasida</taxon>
        <taxon>Haemosporida</taxon>
        <taxon>Plasmodiidae</taxon>
        <taxon>Plasmodium</taxon>
        <taxon>Plasmodium (Plasmodium)</taxon>
    </lineage>
</organism>
<keyword evidence="4" id="KW-0812">Transmembrane</keyword>